<sequence length="43" mass="4549">MKLTSDVIHRDAPIPVECVEGHALAEASVTGTCMRNPSPAEKS</sequence>
<evidence type="ECO:0000313" key="1">
    <source>
        <dbReference type="EMBL" id="AYA47609.1"/>
    </source>
</evidence>
<dbReference type="Proteomes" id="UP000262427">
    <property type="component" value="Chromosome CM"/>
</dbReference>
<evidence type="ECO:0000313" key="4">
    <source>
        <dbReference type="Proteomes" id="UP000262427"/>
    </source>
</evidence>
<reference evidence="3" key="1">
    <citation type="submission" date="2015-10" db="EMBL/GenBank/DDBJ databases">
        <authorList>
            <person name="Gilbert D.G."/>
        </authorList>
    </citation>
    <scope>NUCLEOTIDE SEQUENCE</scope>
    <source>
        <strain evidence="3">Phyl III-seqv23</strain>
    </source>
</reference>
<dbReference type="EMBL" id="CP025741">
    <property type="protein sequence ID" value="AYA47609.1"/>
    <property type="molecule type" value="Genomic_DNA"/>
</dbReference>
<accession>A0A0K1ZNU8</accession>
<evidence type="ECO:0000313" key="3">
    <source>
        <dbReference type="EMBL" id="CUV43443.1"/>
    </source>
</evidence>
<reference evidence="1" key="2">
    <citation type="submission" date="2018-01" db="EMBL/GenBank/DDBJ databases">
        <title>Ralstonia pseudosolanacearum P824 infects blueberry.</title>
        <authorList>
            <person name="Bocsanczy A.M."/>
            <person name="Norman D.J."/>
        </authorList>
    </citation>
    <scope>NUCLEOTIDE SEQUENCE</scope>
    <source>
        <strain evidence="1">P824</strain>
    </source>
</reference>
<name>A0A0K1ZNU8_RALSL</name>
<reference evidence="4" key="3">
    <citation type="submission" date="2018-01" db="EMBL/GenBank/DDBJ databases">
        <title>Raltonia solanacearum P824 infects blueberry.</title>
        <authorList>
            <person name="Bocsanczy A.M."/>
            <person name="Norman D.J."/>
        </authorList>
    </citation>
    <scope>NUCLEOTIDE SEQUENCE [LARGE SCALE GENOMIC DNA]</scope>
    <source>
        <strain evidence="4">P824</strain>
    </source>
</reference>
<proteinExistence type="predicted"/>
<organism evidence="3">
    <name type="scientific">Ralstonia solanacearum</name>
    <name type="common">Pseudomonas solanacearum</name>
    <dbReference type="NCBI Taxonomy" id="305"/>
    <lineage>
        <taxon>Bacteria</taxon>
        <taxon>Pseudomonadati</taxon>
        <taxon>Pseudomonadota</taxon>
        <taxon>Betaproteobacteria</taxon>
        <taxon>Burkholderiales</taxon>
        <taxon>Burkholderiaceae</taxon>
        <taxon>Ralstonia</taxon>
        <taxon>Ralstonia solanacearum species complex</taxon>
    </lineage>
</organism>
<dbReference type="EMBL" id="LN899821">
    <property type="protein sequence ID" value="CUV17724.1"/>
    <property type="molecule type" value="Genomic_DNA"/>
</dbReference>
<gene>
    <name evidence="2" type="ORF">PSS4_v1_380003</name>
    <name evidence="1" type="ORF">RSP824_14685</name>
    <name evidence="3" type="ORF">TO10_v1_60026</name>
</gene>
<dbReference type="AlphaFoldDB" id="A0A0K1ZNU8"/>
<protein>
    <submittedName>
        <fullName evidence="1">N-methyltryptophan oxidase, FAD-binding protein</fullName>
    </submittedName>
</protein>
<evidence type="ECO:0000313" key="2">
    <source>
        <dbReference type="EMBL" id="CUV17724.1"/>
    </source>
</evidence>
<dbReference type="PATRIC" id="fig|305.108.peg.4514"/>
<dbReference type="EMBL" id="LN899827">
    <property type="protein sequence ID" value="CUV43443.1"/>
    <property type="molecule type" value="Genomic_DNA"/>
</dbReference>